<dbReference type="InterPro" id="IPR040265">
    <property type="entry name" value="CHUP1/IPGA1-like"/>
</dbReference>
<evidence type="ECO:0000256" key="3">
    <source>
        <dbReference type="SAM" id="MobiDB-lite"/>
    </source>
</evidence>
<evidence type="ECO:0000313" key="5">
    <source>
        <dbReference type="EMBL" id="SPC87635.1"/>
    </source>
</evidence>
<evidence type="ECO:0008006" key="6">
    <source>
        <dbReference type="Google" id="ProtNLM"/>
    </source>
</evidence>
<accession>A0A2N9FKK0</accession>
<reference evidence="5" key="1">
    <citation type="submission" date="2018-02" db="EMBL/GenBank/DDBJ databases">
        <authorList>
            <person name="Cohen D.B."/>
            <person name="Kent A.D."/>
        </authorList>
    </citation>
    <scope>NUCLEOTIDE SEQUENCE</scope>
</reference>
<feature type="transmembrane region" description="Helical" evidence="4">
    <location>
        <begin position="453"/>
        <end position="473"/>
    </location>
</feature>
<dbReference type="PANTHER" id="PTHR31342:SF10">
    <property type="entry name" value="CHUP1-LIKE PROTEIN"/>
    <property type="match status" value="1"/>
</dbReference>
<dbReference type="PANTHER" id="PTHR31342">
    <property type="entry name" value="PROTEIN CHUP1, CHLOROPLASTIC"/>
    <property type="match status" value="1"/>
</dbReference>
<feature type="region of interest" description="Disordered" evidence="3">
    <location>
        <begin position="330"/>
        <end position="351"/>
    </location>
</feature>
<feature type="coiled-coil region" evidence="2">
    <location>
        <begin position="231"/>
        <end position="309"/>
    </location>
</feature>
<gene>
    <name evidence="5" type="ORF">FSB_LOCUS15517</name>
</gene>
<dbReference type="GO" id="GO:0072699">
    <property type="term" value="P:protein localization to cortical microtubule cytoskeleton"/>
    <property type="evidence" value="ECO:0007669"/>
    <property type="project" value="TreeGrafter"/>
</dbReference>
<evidence type="ECO:0000256" key="2">
    <source>
        <dbReference type="SAM" id="Coils"/>
    </source>
</evidence>
<keyword evidence="1 2" id="KW-0175">Coiled coil</keyword>
<evidence type="ECO:0000256" key="4">
    <source>
        <dbReference type="SAM" id="Phobius"/>
    </source>
</evidence>
<organism evidence="5">
    <name type="scientific">Fagus sylvatica</name>
    <name type="common">Beechnut</name>
    <dbReference type="NCBI Taxonomy" id="28930"/>
    <lineage>
        <taxon>Eukaryota</taxon>
        <taxon>Viridiplantae</taxon>
        <taxon>Streptophyta</taxon>
        <taxon>Embryophyta</taxon>
        <taxon>Tracheophyta</taxon>
        <taxon>Spermatophyta</taxon>
        <taxon>Magnoliopsida</taxon>
        <taxon>eudicotyledons</taxon>
        <taxon>Gunneridae</taxon>
        <taxon>Pentapetalae</taxon>
        <taxon>rosids</taxon>
        <taxon>fabids</taxon>
        <taxon>Fagales</taxon>
        <taxon>Fagaceae</taxon>
        <taxon>Fagus</taxon>
    </lineage>
</organism>
<feature type="transmembrane region" description="Helical" evidence="4">
    <location>
        <begin position="12"/>
        <end position="34"/>
    </location>
</feature>
<keyword evidence="4" id="KW-0812">Transmembrane</keyword>
<protein>
    <recommendedName>
        <fullName evidence="6">Protein CHUP1, chloroplastic</fullName>
    </recommendedName>
</protein>
<dbReference type="AlphaFoldDB" id="A0A2N9FKK0"/>
<feature type="compositionally biased region" description="Basic and acidic residues" evidence="3">
    <location>
        <begin position="330"/>
        <end position="339"/>
    </location>
</feature>
<evidence type="ECO:0000256" key="1">
    <source>
        <dbReference type="ARBA" id="ARBA00023054"/>
    </source>
</evidence>
<keyword evidence="4" id="KW-0472">Membrane</keyword>
<keyword evidence="4" id="KW-1133">Transmembrane helix</keyword>
<proteinExistence type="predicted"/>
<sequence length="536" mass="61138">METTSKSGVMKPALLKVGIPLAISVAGFVCARIMSRKTVLRDCSLQTQVSSPPTNYCDGFKDEDSFHSFSSTMEDEEPMVMDTSLTNMEEDLEIGVKLKFEEVLGLRSQIDDLERRGLELEKKFMSYCELKEQESLLVELKNKLLLEMAHVEFLDREISSAKAENERLQNLVVQYQGVLQQLENWKSENKLLLRKVKRLLRRTKEKSRVIREQNMMIEAREAEILRNCDVLETSSNVIRKLEDEVRELHKIKDQMQEEKNERLNKLELAENSAVSISKIEGEGIGMEAYNELVNKLEQLQKDRAAEVTEVIFLRWMNACLRHELMKNREQQQNHDKKNDSNPCFEGGQEIGNHGLEHELDVPLLEHNEPCSGIVETVESSEHACFKRGKLLQRLRRWVEGSEKGRGKLDEKRRNEIECFARHSASDGAEEQLHARSSPLSYVLYSSPLSFVDFLVVVGLTVGLGFGLGGLQFVRGFGFWSRRRSGLRFAVGGFAVLSLCRSGCGLISGWAWVCRGSWVCRGFGFAVGLGRAQRRRK</sequence>
<dbReference type="EMBL" id="OIVN01000935">
    <property type="protein sequence ID" value="SPC87635.1"/>
    <property type="molecule type" value="Genomic_DNA"/>
</dbReference>
<feature type="coiled-coil region" evidence="2">
    <location>
        <begin position="151"/>
        <end position="202"/>
    </location>
</feature>
<name>A0A2N9FKK0_FAGSY</name>
<dbReference type="GO" id="GO:0055028">
    <property type="term" value="C:cortical microtubule"/>
    <property type="evidence" value="ECO:0007669"/>
    <property type="project" value="TreeGrafter"/>
</dbReference>